<feature type="signal peptide" evidence="1">
    <location>
        <begin position="1"/>
        <end position="17"/>
    </location>
</feature>
<accession>A0A6V3ZM40</accession>
<sequence length="143" mass="14943">MRLLSLPLLLVLPSVCALVLPPVLNRVSQPPAARTTAPQAFFGKKKPSFDTFAELEVALRQYLEESPAGTSISYLDLNKAGRTDLVEGMMKHGGYVKITEQLGIGMGALAADSISSEAKAAEGPASGINAVIGEAWDAFGKGG</sequence>
<organism evidence="2">
    <name type="scientific">Prymnesium polylepis</name>
    <dbReference type="NCBI Taxonomy" id="72548"/>
    <lineage>
        <taxon>Eukaryota</taxon>
        <taxon>Haptista</taxon>
        <taxon>Haptophyta</taxon>
        <taxon>Prymnesiophyceae</taxon>
        <taxon>Prymnesiales</taxon>
        <taxon>Prymnesiaceae</taxon>
        <taxon>Prymnesium</taxon>
    </lineage>
</organism>
<protein>
    <submittedName>
        <fullName evidence="2">Uncharacterized protein</fullName>
    </submittedName>
</protein>
<evidence type="ECO:0000256" key="1">
    <source>
        <dbReference type="SAM" id="SignalP"/>
    </source>
</evidence>
<dbReference type="AlphaFoldDB" id="A0A6V3ZM40"/>
<name>A0A6V3ZM40_9EUKA</name>
<keyword evidence="1" id="KW-0732">Signal</keyword>
<dbReference type="EMBL" id="HBKO01011151">
    <property type="protein sequence ID" value="CAE2203808.1"/>
    <property type="molecule type" value="Transcribed_RNA"/>
</dbReference>
<evidence type="ECO:0000313" key="2">
    <source>
        <dbReference type="EMBL" id="CAE2203808.1"/>
    </source>
</evidence>
<proteinExistence type="predicted"/>
<gene>
    <name evidence="2" type="ORF">CPOL0286_LOCUS4965</name>
</gene>
<reference evidence="2" key="1">
    <citation type="submission" date="2021-01" db="EMBL/GenBank/DDBJ databases">
        <authorList>
            <person name="Corre E."/>
            <person name="Pelletier E."/>
            <person name="Niang G."/>
            <person name="Scheremetjew M."/>
            <person name="Finn R."/>
            <person name="Kale V."/>
            <person name="Holt S."/>
            <person name="Cochrane G."/>
            <person name="Meng A."/>
            <person name="Brown T."/>
            <person name="Cohen L."/>
        </authorList>
    </citation>
    <scope>NUCLEOTIDE SEQUENCE</scope>
    <source>
        <strain evidence="2">UIO037</strain>
    </source>
</reference>
<feature type="chain" id="PRO_5030161074" evidence="1">
    <location>
        <begin position="18"/>
        <end position="143"/>
    </location>
</feature>